<gene>
    <name evidence="1" type="ORF">SAMN05443663_101271</name>
</gene>
<dbReference type="AlphaFoldDB" id="A0A1M5EWF1"/>
<dbReference type="RefSeq" id="WP_073412641.1">
    <property type="nucleotide sequence ID" value="NZ_FQWC01000001.1"/>
</dbReference>
<dbReference type="EMBL" id="FQWC01000001">
    <property type="protein sequence ID" value="SHF83534.1"/>
    <property type="molecule type" value="Genomic_DNA"/>
</dbReference>
<protein>
    <submittedName>
        <fullName evidence="1">Uncharacterized protein</fullName>
    </submittedName>
</protein>
<dbReference type="OrthoDB" id="1446962at2"/>
<organism evidence="1 2">
    <name type="scientific">Flavobacterium defluvii</name>
    <dbReference type="NCBI Taxonomy" id="370979"/>
    <lineage>
        <taxon>Bacteria</taxon>
        <taxon>Pseudomonadati</taxon>
        <taxon>Bacteroidota</taxon>
        <taxon>Flavobacteriia</taxon>
        <taxon>Flavobacteriales</taxon>
        <taxon>Flavobacteriaceae</taxon>
        <taxon>Flavobacterium</taxon>
    </lineage>
</organism>
<keyword evidence="2" id="KW-1185">Reference proteome</keyword>
<evidence type="ECO:0000313" key="2">
    <source>
        <dbReference type="Proteomes" id="UP000184071"/>
    </source>
</evidence>
<evidence type="ECO:0000313" key="1">
    <source>
        <dbReference type="EMBL" id="SHF83534.1"/>
    </source>
</evidence>
<reference evidence="2" key="1">
    <citation type="submission" date="2016-11" db="EMBL/GenBank/DDBJ databases">
        <authorList>
            <person name="Varghese N."/>
            <person name="Submissions S."/>
        </authorList>
    </citation>
    <scope>NUCLEOTIDE SEQUENCE [LARGE SCALE GENOMIC DNA]</scope>
    <source>
        <strain evidence="2">DSM 17963</strain>
    </source>
</reference>
<name>A0A1M5EWF1_9FLAO</name>
<accession>A0A1M5EWF1</accession>
<dbReference type="Proteomes" id="UP000184071">
    <property type="component" value="Unassembled WGS sequence"/>
</dbReference>
<sequence>MKTNEIKNLDHLKKLTSLYFRTLKPLDDNTENNVAQIKFANYFELGCAITNLLKMCILTLDHDAHKISNTNKNPINVSLILEMVLEIFPLDEFEFLSEVSEMFIEKNHNLIT</sequence>
<proteinExistence type="predicted"/>